<protein>
    <submittedName>
        <fullName evidence="2">Phosphatase</fullName>
    </submittedName>
</protein>
<evidence type="ECO:0000259" key="1">
    <source>
        <dbReference type="SMART" id="SM00481"/>
    </source>
</evidence>
<dbReference type="PANTHER" id="PTHR36928:SF1">
    <property type="entry name" value="PHOSPHATASE YCDX-RELATED"/>
    <property type="match status" value="1"/>
</dbReference>
<comment type="caution">
    <text evidence="2">The sequence shown here is derived from an EMBL/GenBank/DDBJ whole genome shotgun (WGS) entry which is preliminary data.</text>
</comment>
<dbReference type="InterPro" id="IPR004013">
    <property type="entry name" value="PHP_dom"/>
</dbReference>
<accession>A0A3E3K6F1</accession>
<dbReference type="NCBIfam" id="NF006702">
    <property type="entry name" value="PRK09248.1"/>
    <property type="match status" value="1"/>
</dbReference>
<dbReference type="SMART" id="SM00481">
    <property type="entry name" value="POLIIIAc"/>
    <property type="match status" value="1"/>
</dbReference>
<dbReference type="RefSeq" id="WP_024732863.1">
    <property type="nucleotide sequence ID" value="NZ_BAABYU010000001.1"/>
</dbReference>
<evidence type="ECO:0000313" key="3">
    <source>
        <dbReference type="Proteomes" id="UP000261080"/>
    </source>
</evidence>
<proteinExistence type="predicted"/>
<dbReference type="InterPro" id="IPR050243">
    <property type="entry name" value="PHP_phosphatase"/>
</dbReference>
<dbReference type="Proteomes" id="UP000261080">
    <property type="component" value="Unassembled WGS sequence"/>
</dbReference>
<dbReference type="AlphaFoldDB" id="A0A3E3K6F1"/>
<reference evidence="2 3" key="1">
    <citation type="submission" date="2018-08" db="EMBL/GenBank/DDBJ databases">
        <title>A genome reference for cultivated species of the human gut microbiota.</title>
        <authorList>
            <person name="Zou Y."/>
            <person name="Xue W."/>
            <person name="Luo G."/>
        </authorList>
    </citation>
    <scope>NUCLEOTIDE SEQUENCE [LARGE SCALE GENOMIC DNA]</scope>
    <source>
        <strain evidence="2 3">AF37-2AT</strain>
    </source>
</reference>
<organism evidence="2 3">
    <name type="scientific">Sellimonas intestinalis</name>
    <dbReference type="NCBI Taxonomy" id="1653434"/>
    <lineage>
        <taxon>Bacteria</taxon>
        <taxon>Bacillati</taxon>
        <taxon>Bacillota</taxon>
        <taxon>Clostridia</taxon>
        <taxon>Lachnospirales</taxon>
        <taxon>Lachnospiraceae</taxon>
        <taxon>Sellimonas</taxon>
    </lineage>
</organism>
<dbReference type="GO" id="GO:0008270">
    <property type="term" value="F:zinc ion binding"/>
    <property type="evidence" value="ECO:0007669"/>
    <property type="project" value="TreeGrafter"/>
</dbReference>
<dbReference type="GO" id="GO:0005829">
    <property type="term" value="C:cytosol"/>
    <property type="evidence" value="ECO:0007669"/>
    <property type="project" value="TreeGrafter"/>
</dbReference>
<dbReference type="EMBL" id="QVLX01000001">
    <property type="protein sequence ID" value="RGE90274.1"/>
    <property type="molecule type" value="Genomic_DNA"/>
</dbReference>
<dbReference type="CDD" id="cd07437">
    <property type="entry name" value="PHP_HisPPase_Ycdx_like"/>
    <property type="match status" value="1"/>
</dbReference>
<dbReference type="OrthoDB" id="9808747at2"/>
<dbReference type="Pfam" id="PF02811">
    <property type="entry name" value="PHP"/>
    <property type="match status" value="1"/>
</dbReference>
<gene>
    <name evidence="2" type="ORF">DW016_00035</name>
</gene>
<sequence>MKYLVDSHSHTIVSGHAYSTRMEMIQAAKTKGLEALALTEHAPKMPGTCHEFYFQNYPVVPRTVDGLHIFMGAELNILDELGTVDLPDFVLQSLDLAIASIHGPCYSTNSEIIEKGSRDLNTQAYLNVMKNPYIHIIGHPDDGRFPVDYERLVRGAKETHTLLELNNSSQRPEGFRVNTEENAKVMLELCKKEGVYITTGSDAHIDIDVGGFSCIEKLIQEADFPEELIATTSYEKFSRLIRQKG</sequence>
<feature type="domain" description="Polymerase/histidinol phosphatase N-terminal" evidence="1">
    <location>
        <begin position="5"/>
        <end position="79"/>
    </location>
</feature>
<dbReference type="InterPro" id="IPR016195">
    <property type="entry name" value="Pol/histidinol_Pase-like"/>
</dbReference>
<dbReference type="InterPro" id="IPR003141">
    <property type="entry name" value="Pol/His_phosphatase_N"/>
</dbReference>
<dbReference type="GO" id="GO:0042578">
    <property type="term" value="F:phosphoric ester hydrolase activity"/>
    <property type="evidence" value="ECO:0007669"/>
    <property type="project" value="TreeGrafter"/>
</dbReference>
<dbReference type="PANTHER" id="PTHR36928">
    <property type="entry name" value="PHOSPHATASE YCDX-RELATED"/>
    <property type="match status" value="1"/>
</dbReference>
<keyword evidence="3" id="KW-1185">Reference proteome</keyword>
<dbReference type="Gene3D" id="3.20.20.140">
    <property type="entry name" value="Metal-dependent hydrolases"/>
    <property type="match status" value="1"/>
</dbReference>
<name>A0A3E3K6F1_9FIRM</name>
<dbReference type="SUPFAM" id="SSF89550">
    <property type="entry name" value="PHP domain-like"/>
    <property type="match status" value="1"/>
</dbReference>
<evidence type="ECO:0000313" key="2">
    <source>
        <dbReference type="EMBL" id="RGE90274.1"/>
    </source>
</evidence>